<dbReference type="InterPro" id="IPR050189">
    <property type="entry name" value="MFS_Efflux_Transporters"/>
</dbReference>
<evidence type="ECO:0000313" key="9">
    <source>
        <dbReference type="Proteomes" id="UP001172082"/>
    </source>
</evidence>
<evidence type="ECO:0000313" key="8">
    <source>
        <dbReference type="EMBL" id="MDN5204318.1"/>
    </source>
</evidence>
<keyword evidence="5 6" id="KW-0472">Membrane</keyword>
<gene>
    <name evidence="8" type="ORF">QQ008_23195</name>
</gene>
<keyword evidence="3 6" id="KW-0812">Transmembrane</keyword>
<feature type="transmembrane region" description="Helical" evidence="6">
    <location>
        <begin position="12"/>
        <end position="32"/>
    </location>
</feature>
<evidence type="ECO:0000256" key="3">
    <source>
        <dbReference type="ARBA" id="ARBA00022692"/>
    </source>
</evidence>
<sequence>MIRINSSKLTLLFLSILTIMAAAIIAPSIPTIAQFFKQTPHADLLSKLVVSLPTLFIAVTAPIVGRYIDKHGRLKLLYVGLVLYAFSGMSGFYLNNIYHILTGRALLGVSIGITMTITITLIGDYFKGEERKDFIGFQTAFIGFAGVMFLIVAGVLADISWRLPFLFYLASLAYIPLVINTLKESPPTYSATGSMTGKSSLLIRIIFVNAIVLMIFFYIVPTQLPFLFYEIGIDKNTLSGTALAVNALGMIISSLFYSRLKGHVHFPYIYTIAFFLTATGYFITGMTHSFFVILMAMFFAGLGFGLLMANTNLWIMELSQQDLRGKNMGMLTTCLFLGQFLSPIVFEPLVTRFGVSFLFTFTAASMVFISTGFLWLGQSLIKMGISTES</sequence>
<feature type="transmembrane region" description="Helical" evidence="6">
    <location>
        <begin position="44"/>
        <end position="64"/>
    </location>
</feature>
<feature type="transmembrane region" description="Helical" evidence="6">
    <location>
        <begin position="134"/>
        <end position="157"/>
    </location>
</feature>
<evidence type="ECO:0000256" key="4">
    <source>
        <dbReference type="ARBA" id="ARBA00022989"/>
    </source>
</evidence>
<dbReference type="RefSeq" id="WP_346754343.1">
    <property type="nucleotide sequence ID" value="NZ_JAUJEA010000011.1"/>
</dbReference>
<comment type="subcellular location">
    <subcellularLocation>
        <location evidence="1">Cell membrane</location>
        <topology evidence="1">Multi-pass membrane protein</topology>
    </subcellularLocation>
</comment>
<organism evidence="8 9">
    <name type="scientific">Splendidivirga corallicola</name>
    <dbReference type="NCBI Taxonomy" id="3051826"/>
    <lineage>
        <taxon>Bacteria</taxon>
        <taxon>Pseudomonadati</taxon>
        <taxon>Bacteroidota</taxon>
        <taxon>Cytophagia</taxon>
        <taxon>Cytophagales</taxon>
        <taxon>Splendidivirgaceae</taxon>
        <taxon>Splendidivirga</taxon>
    </lineage>
</organism>
<evidence type="ECO:0000256" key="1">
    <source>
        <dbReference type="ARBA" id="ARBA00004651"/>
    </source>
</evidence>
<dbReference type="InterPro" id="IPR036259">
    <property type="entry name" value="MFS_trans_sf"/>
</dbReference>
<proteinExistence type="predicted"/>
<dbReference type="Gene3D" id="1.20.1250.20">
    <property type="entry name" value="MFS general substrate transporter like domains"/>
    <property type="match status" value="1"/>
</dbReference>
<dbReference type="PROSITE" id="PS50850">
    <property type="entry name" value="MFS"/>
    <property type="match status" value="1"/>
</dbReference>
<feature type="transmembrane region" description="Helical" evidence="6">
    <location>
        <begin position="201"/>
        <end position="220"/>
    </location>
</feature>
<dbReference type="InterPro" id="IPR020846">
    <property type="entry name" value="MFS_dom"/>
</dbReference>
<feature type="domain" description="Major facilitator superfamily (MFS) profile" evidence="7">
    <location>
        <begin position="7"/>
        <end position="382"/>
    </location>
</feature>
<comment type="caution">
    <text evidence="8">The sequence shown here is derived from an EMBL/GenBank/DDBJ whole genome shotgun (WGS) entry which is preliminary data.</text>
</comment>
<protein>
    <submittedName>
        <fullName evidence="8">MFS transporter</fullName>
    </submittedName>
</protein>
<name>A0ABT8KXI3_9BACT</name>
<accession>A0ABT8KXI3</accession>
<evidence type="ECO:0000256" key="5">
    <source>
        <dbReference type="ARBA" id="ARBA00023136"/>
    </source>
</evidence>
<dbReference type="PANTHER" id="PTHR43124">
    <property type="entry name" value="PURINE EFFLUX PUMP PBUE"/>
    <property type="match status" value="1"/>
</dbReference>
<evidence type="ECO:0000259" key="7">
    <source>
        <dbReference type="PROSITE" id="PS50850"/>
    </source>
</evidence>
<feature type="transmembrane region" description="Helical" evidence="6">
    <location>
        <begin position="352"/>
        <end position="376"/>
    </location>
</feature>
<dbReference type="Pfam" id="PF07690">
    <property type="entry name" value="MFS_1"/>
    <property type="match status" value="1"/>
</dbReference>
<keyword evidence="2" id="KW-1003">Cell membrane</keyword>
<feature type="transmembrane region" description="Helical" evidence="6">
    <location>
        <begin position="265"/>
        <end position="284"/>
    </location>
</feature>
<dbReference type="SUPFAM" id="SSF103473">
    <property type="entry name" value="MFS general substrate transporter"/>
    <property type="match status" value="1"/>
</dbReference>
<dbReference type="CDD" id="cd17473">
    <property type="entry name" value="MFS_arabinose_efflux_permease_like"/>
    <property type="match status" value="1"/>
</dbReference>
<feature type="transmembrane region" description="Helical" evidence="6">
    <location>
        <begin position="327"/>
        <end position="346"/>
    </location>
</feature>
<keyword evidence="4 6" id="KW-1133">Transmembrane helix</keyword>
<dbReference type="EMBL" id="JAUJEA010000011">
    <property type="protein sequence ID" value="MDN5204318.1"/>
    <property type="molecule type" value="Genomic_DNA"/>
</dbReference>
<feature type="transmembrane region" description="Helical" evidence="6">
    <location>
        <begin position="163"/>
        <end position="180"/>
    </location>
</feature>
<feature type="transmembrane region" description="Helical" evidence="6">
    <location>
        <begin position="76"/>
        <end position="94"/>
    </location>
</feature>
<dbReference type="PANTHER" id="PTHR43124:SF3">
    <property type="entry name" value="CHLORAMPHENICOL EFFLUX PUMP RV0191"/>
    <property type="match status" value="1"/>
</dbReference>
<dbReference type="Proteomes" id="UP001172082">
    <property type="component" value="Unassembled WGS sequence"/>
</dbReference>
<reference evidence="8" key="1">
    <citation type="submission" date="2023-06" db="EMBL/GenBank/DDBJ databases">
        <title>Genomic of Parafulvivirga corallium.</title>
        <authorList>
            <person name="Wang G."/>
        </authorList>
    </citation>
    <scope>NUCLEOTIDE SEQUENCE</scope>
    <source>
        <strain evidence="8">BMA10</strain>
    </source>
</reference>
<evidence type="ECO:0000256" key="6">
    <source>
        <dbReference type="SAM" id="Phobius"/>
    </source>
</evidence>
<dbReference type="InterPro" id="IPR011701">
    <property type="entry name" value="MFS"/>
</dbReference>
<feature type="transmembrane region" description="Helical" evidence="6">
    <location>
        <begin position="100"/>
        <end position="122"/>
    </location>
</feature>
<evidence type="ECO:0000256" key="2">
    <source>
        <dbReference type="ARBA" id="ARBA00022475"/>
    </source>
</evidence>
<feature type="transmembrane region" description="Helical" evidence="6">
    <location>
        <begin position="240"/>
        <end position="258"/>
    </location>
</feature>
<feature type="transmembrane region" description="Helical" evidence="6">
    <location>
        <begin position="290"/>
        <end position="315"/>
    </location>
</feature>
<keyword evidence="9" id="KW-1185">Reference proteome</keyword>